<evidence type="ECO:0000256" key="12">
    <source>
        <dbReference type="ARBA" id="ARBA00023098"/>
    </source>
</evidence>
<gene>
    <name evidence="17" type="ORF">POCULU_LOCUS418</name>
</gene>
<evidence type="ECO:0000256" key="9">
    <source>
        <dbReference type="ARBA" id="ARBA00022798"/>
    </source>
</evidence>
<evidence type="ECO:0000256" key="6">
    <source>
        <dbReference type="ARBA" id="ARBA00022516"/>
    </source>
</evidence>
<comment type="pathway">
    <text evidence="3">Lipid metabolism.</text>
</comment>
<dbReference type="AlphaFoldDB" id="A0A9N8VKV4"/>
<organism evidence="17 18">
    <name type="scientific">Paraglomus occultum</name>
    <dbReference type="NCBI Taxonomy" id="144539"/>
    <lineage>
        <taxon>Eukaryota</taxon>
        <taxon>Fungi</taxon>
        <taxon>Fungi incertae sedis</taxon>
        <taxon>Mucoromycota</taxon>
        <taxon>Glomeromycotina</taxon>
        <taxon>Glomeromycetes</taxon>
        <taxon>Paraglomerales</taxon>
        <taxon>Paraglomeraceae</taxon>
        <taxon>Paraglomus</taxon>
    </lineage>
</organism>
<evidence type="ECO:0000256" key="7">
    <source>
        <dbReference type="ARBA" id="ARBA00022679"/>
    </source>
</evidence>
<dbReference type="OrthoDB" id="264532at2759"/>
<evidence type="ECO:0000256" key="5">
    <source>
        <dbReference type="ARBA" id="ARBA00013244"/>
    </source>
</evidence>
<dbReference type="EMBL" id="CAJVPJ010000021">
    <property type="protein sequence ID" value="CAG8458302.1"/>
    <property type="molecule type" value="Genomic_DNA"/>
</dbReference>
<name>A0A9N8VKV4_9GLOM</name>
<dbReference type="GO" id="GO:0004144">
    <property type="term" value="F:diacylglycerol O-acyltransferase activity"/>
    <property type="evidence" value="ECO:0007669"/>
    <property type="project" value="UniProtKB-UniRule"/>
</dbReference>
<evidence type="ECO:0000256" key="11">
    <source>
        <dbReference type="ARBA" id="ARBA00022989"/>
    </source>
</evidence>
<dbReference type="Proteomes" id="UP000789572">
    <property type="component" value="Unassembled WGS sequence"/>
</dbReference>
<dbReference type="CDD" id="cd07987">
    <property type="entry name" value="LPLAT_MGAT-like"/>
    <property type="match status" value="1"/>
</dbReference>
<evidence type="ECO:0000256" key="3">
    <source>
        <dbReference type="ARBA" id="ARBA00005189"/>
    </source>
</evidence>
<dbReference type="Pfam" id="PF03982">
    <property type="entry name" value="DAGAT"/>
    <property type="match status" value="1"/>
</dbReference>
<comment type="pathway">
    <text evidence="2 16">Glycerolipid metabolism; triacylglycerol biosynthesis.</text>
</comment>
<evidence type="ECO:0000313" key="18">
    <source>
        <dbReference type="Proteomes" id="UP000789572"/>
    </source>
</evidence>
<evidence type="ECO:0000256" key="13">
    <source>
        <dbReference type="ARBA" id="ARBA00023136"/>
    </source>
</evidence>
<keyword evidence="8 16" id="KW-0812">Transmembrane</keyword>
<protein>
    <recommendedName>
        <fullName evidence="5 16">Diacylglycerol O-acyltransferase</fullName>
        <ecNumber evidence="5 16">2.3.1.20</ecNumber>
    </recommendedName>
</protein>
<dbReference type="EC" id="2.3.1.20" evidence="5 16"/>
<evidence type="ECO:0000256" key="15">
    <source>
        <dbReference type="ARBA" id="ARBA00048109"/>
    </source>
</evidence>
<comment type="subcellular location">
    <subcellularLocation>
        <location evidence="1 16">Endoplasmic reticulum membrane</location>
        <topology evidence="1 16">Multi-pass membrane protein</topology>
    </subcellularLocation>
</comment>
<proteinExistence type="inferred from homology"/>
<keyword evidence="6 16" id="KW-0444">Lipid biosynthesis</keyword>
<comment type="caution">
    <text evidence="17">The sequence shown here is derived from an EMBL/GenBank/DDBJ whole genome shotgun (WGS) entry which is preliminary data.</text>
</comment>
<feature type="transmembrane region" description="Helical" evidence="16">
    <location>
        <begin position="45"/>
        <end position="62"/>
    </location>
</feature>
<keyword evidence="14 16" id="KW-0012">Acyltransferase</keyword>
<evidence type="ECO:0000256" key="4">
    <source>
        <dbReference type="ARBA" id="ARBA00005420"/>
    </source>
</evidence>
<keyword evidence="7" id="KW-0808">Transferase</keyword>
<dbReference type="PANTHER" id="PTHR12317">
    <property type="entry name" value="DIACYLGLYCEROL O-ACYLTRANSFERASE"/>
    <property type="match status" value="1"/>
</dbReference>
<sequence length="333" mass="38445">MKFNILFAPLDVPFERRRQTAVVFLWLISLPVTLFVFFFMCTVPFFWPFIITYLLFLLFDIAPENGGRRLEWARKARFWKWYADYFPIRLIKEADLDSSKNYIFGYHPHGVIAVGAWTNFATEANDFSKLFPGIIVRLLTLSSNFSIPLYRDHVMSQGVASVSRTSCQNILRMGPGHSIMIVVGGAAESLNARPGVYDLTLKKRLGFVKLAVQNGACLVPVFSFGENDIWEQVDNEQGGVVWKLQKKMQQLLGFTLPLFHGRGLFNYNVGLMPHRRPITTIVGKPIEVTQKDNPSEEELRIVQQKYIDELFRIWNTYKDTYAKDRKKELTLID</sequence>
<keyword evidence="12 16" id="KW-0443">Lipid metabolism</keyword>
<evidence type="ECO:0000256" key="1">
    <source>
        <dbReference type="ARBA" id="ARBA00004477"/>
    </source>
</evidence>
<evidence type="ECO:0000256" key="10">
    <source>
        <dbReference type="ARBA" id="ARBA00022824"/>
    </source>
</evidence>
<evidence type="ECO:0000256" key="16">
    <source>
        <dbReference type="RuleBase" id="RU367023"/>
    </source>
</evidence>
<keyword evidence="13 16" id="KW-0472">Membrane</keyword>
<keyword evidence="18" id="KW-1185">Reference proteome</keyword>
<dbReference type="GO" id="GO:0006071">
    <property type="term" value="P:glycerol metabolic process"/>
    <property type="evidence" value="ECO:0007669"/>
    <property type="project" value="UniProtKB-UniRule"/>
</dbReference>
<dbReference type="InterPro" id="IPR007130">
    <property type="entry name" value="DAGAT"/>
</dbReference>
<keyword evidence="9" id="KW-0319">Glycerol metabolism</keyword>
<comment type="function">
    <text evidence="16">Catalyzes the terminal and only committed step in triacylglycerol synthesis by using diacylglycerol and fatty acyl CoA as substrates.</text>
</comment>
<keyword evidence="11 16" id="KW-1133">Transmembrane helix</keyword>
<evidence type="ECO:0000256" key="8">
    <source>
        <dbReference type="ARBA" id="ARBA00022692"/>
    </source>
</evidence>
<dbReference type="PANTHER" id="PTHR12317:SF0">
    <property type="entry name" value="ACYLTRANSFERASE"/>
    <property type="match status" value="1"/>
</dbReference>
<comment type="similarity">
    <text evidence="4 16">Belongs to the diacylglycerol acyltransferase family.</text>
</comment>
<evidence type="ECO:0000313" key="17">
    <source>
        <dbReference type="EMBL" id="CAG8458302.1"/>
    </source>
</evidence>
<dbReference type="GO" id="GO:0005789">
    <property type="term" value="C:endoplasmic reticulum membrane"/>
    <property type="evidence" value="ECO:0007669"/>
    <property type="project" value="UniProtKB-SubCell"/>
</dbReference>
<evidence type="ECO:0000256" key="2">
    <source>
        <dbReference type="ARBA" id="ARBA00004771"/>
    </source>
</evidence>
<evidence type="ECO:0000256" key="14">
    <source>
        <dbReference type="ARBA" id="ARBA00023315"/>
    </source>
</evidence>
<accession>A0A9N8VKV4</accession>
<keyword evidence="10 16" id="KW-0256">Endoplasmic reticulum</keyword>
<feature type="transmembrane region" description="Helical" evidence="16">
    <location>
        <begin position="21"/>
        <end position="39"/>
    </location>
</feature>
<dbReference type="GO" id="GO:0019432">
    <property type="term" value="P:triglyceride biosynthetic process"/>
    <property type="evidence" value="ECO:0007669"/>
    <property type="project" value="UniProtKB-UniRule"/>
</dbReference>
<comment type="catalytic activity">
    <reaction evidence="15 16">
        <text>an acyl-CoA + a 1,2-diacyl-sn-glycerol = a triacyl-sn-glycerol + CoA</text>
        <dbReference type="Rhea" id="RHEA:10868"/>
        <dbReference type="ChEBI" id="CHEBI:17815"/>
        <dbReference type="ChEBI" id="CHEBI:57287"/>
        <dbReference type="ChEBI" id="CHEBI:58342"/>
        <dbReference type="ChEBI" id="CHEBI:64615"/>
        <dbReference type="EC" id="2.3.1.20"/>
    </reaction>
</comment>
<reference evidence="17" key="1">
    <citation type="submission" date="2021-06" db="EMBL/GenBank/DDBJ databases">
        <authorList>
            <person name="Kallberg Y."/>
            <person name="Tangrot J."/>
            <person name="Rosling A."/>
        </authorList>
    </citation>
    <scope>NUCLEOTIDE SEQUENCE</scope>
    <source>
        <strain evidence="17">IA702</strain>
    </source>
</reference>